<dbReference type="InterPro" id="IPR001763">
    <property type="entry name" value="Rhodanese-like_dom"/>
</dbReference>
<dbReference type="InterPro" id="IPR000751">
    <property type="entry name" value="MPI_Phosphatase"/>
</dbReference>
<dbReference type="GO" id="GO:0000086">
    <property type="term" value="P:G2/M transition of mitotic cell cycle"/>
    <property type="evidence" value="ECO:0007669"/>
    <property type="project" value="TreeGrafter"/>
</dbReference>
<accession>A0A0V0TU16</accession>
<dbReference type="EMBL" id="JYDJ01000142">
    <property type="protein sequence ID" value="KRX42517.1"/>
    <property type="molecule type" value="Genomic_DNA"/>
</dbReference>
<dbReference type="GO" id="GO:0051301">
    <property type="term" value="P:cell division"/>
    <property type="evidence" value="ECO:0007669"/>
    <property type="project" value="UniProtKB-KW"/>
</dbReference>
<keyword evidence="7" id="KW-0131">Cell cycle</keyword>
<sequence>MKSTSRAHFLRLYEILEPGWSQSSMGWVASVFSGFGLPVRVCRLCWKSSSARMTSLTNLRASVRVAGSRSRIARYASFEVIPQRNAPRDHVLLRRLCVQLPPPPGRIVRWFGPRSVHLEDQIRDKNRATKKNGEMSLLQDVTNCLINKEEKNRATKKNGEMTVLQDVTNRLINKEEKALISRRNLAENASQGERKLINNSLSSSNTDLSNSQTLTRTRCSEKWSQFPLIPPVSDFKSVADLDFDEYWNFVEKNTLLPYFKSSKVPDVQSVTANDLVNLINKRAELIMQFDIIDCRYPFEYDGGHIRGAVNIFEKHQLVNYLFVDEDLPSVVNKKKVLVFYCEFSQQRGPNMYRFLRNFDRTTNRECYPNLYYPEIYLLDKGYNCFYKQYKDYCEPPNYVPMIAESHRHELITYRQKRELHF</sequence>
<name>A0A0V0TU16_9BILA</name>
<dbReference type="PROSITE" id="PS50206">
    <property type="entry name" value="RHODANESE_3"/>
    <property type="match status" value="1"/>
</dbReference>
<evidence type="ECO:0000256" key="1">
    <source>
        <dbReference type="ARBA" id="ARBA00011065"/>
    </source>
</evidence>
<evidence type="ECO:0000313" key="10">
    <source>
        <dbReference type="EMBL" id="KRX42517.1"/>
    </source>
</evidence>
<comment type="catalytic activity">
    <reaction evidence="8">
        <text>O-phospho-L-tyrosyl-[protein] + H2O = L-tyrosyl-[protein] + phosphate</text>
        <dbReference type="Rhea" id="RHEA:10684"/>
        <dbReference type="Rhea" id="RHEA-COMP:10136"/>
        <dbReference type="Rhea" id="RHEA-COMP:20101"/>
        <dbReference type="ChEBI" id="CHEBI:15377"/>
        <dbReference type="ChEBI" id="CHEBI:43474"/>
        <dbReference type="ChEBI" id="CHEBI:46858"/>
        <dbReference type="ChEBI" id="CHEBI:61978"/>
        <dbReference type="EC" id="3.1.3.48"/>
    </reaction>
</comment>
<evidence type="ECO:0000256" key="4">
    <source>
        <dbReference type="ARBA" id="ARBA00022776"/>
    </source>
</evidence>
<comment type="similarity">
    <text evidence="1">Belongs to the MPI phosphatase family.</text>
</comment>
<dbReference type="EC" id="3.1.3.48" evidence="2"/>
<protein>
    <recommendedName>
        <fullName evidence="2">protein-tyrosine-phosphatase</fullName>
        <ecNumber evidence="2">3.1.3.48</ecNumber>
    </recommendedName>
</protein>
<dbReference type="SUPFAM" id="SSF52821">
    <property type="entry name" value="Rhodanese/Cell cycle control phosphatase"/>
    <property type="match status" value="1"/>
</dbReference>
<evidence type="ECO:0000256" key="7">
    <source>
        <dbReference type="ARBA" id="ARBA00023306"/>
    </source>
</evidence>
<evidence type="ECO:0000259" key="9">
    <source>
        <dbReference type="PROSITE" id="PS50206"/>
    </source>
</evidence>
<dbReference type="PRINTS" id="PR00716">
    <property type="entry name" value="MPIPHPHTASE"/>
</dbReference>
<proteinExistence type="inferred from homology"/>
<dbReference type="PANTHER" id="PTHR10828">
    <property type="entry name" value="M-PHASE INDUCER PHOSPHATASE DUAL SPECIFICITY PHOSPHATASE CDC25"/>
    <property type="match status" value="1"/>
</dbReference>
<dbReference type="GO" id="GO:0010971">
    <property type="term" value="P:positive regulation of G2/M transition of mitotic cell cycle"/>
    <property type="evidence" value="ECO:0007669"/>
    <property type="project" value="TreeGrafter"/>
</dbReference>
<evidence type="ECO:0000313" key="11">
    <source>
        <dbReference type="Proteomes" id="UP000055048"/>
    </source>
</evidence>
<organism evidence="10 11">
    <name type="scientific">Trichinella murrelli</name>
    <dbReference type="NCBI Taxonomy" id="144512"/>
    <lineage>
        <taxon>Eukaryota</taxon>
        <taxon>Metazoa</taxon>
        <taxon>Ecdysozoa</taxon>
        <taxon>Nematoda</taxon>
        <taxon>Enoplea</taxon>
        <taxon>Dorylaimia</taxon>
        <taxon>Trichinellida</taxon>
        <taxon>Trichinellidae</taxon>
        <taxon>Trichinella</taxon>
    </lineage>
</organism>
<dbReference type="Proteomes" id="UP000055048">
    <property type="component" value="Unassembled WGS sequence"/>
</dbReference>
<dbReference type="SMART" id="SM00450">
    <property type="entry name" value="RHOD"/>
    <property type="match status" value="1"/>
</dbReference>
<evidence type="ECO:0000256" key="2">
    <source>
        <dbReference type="ARBA" id="ARBA00013064"/>
    </source>
</evidence>
<dbReference type="PANTHER" id="PTHR10828:SF17">
    <property type="entry name" value="PROTEIN-TYROSINE-PHOSPHATASE"/>
    <property type="match status" value="1"/>
</dbReference>
<keyword evidence="5" id="KW-0378">Hydrolase</keyword>
<dbReference type="GO" id="GO:0110032">
    <property type="term" value="P:positive regulation of G2/MI transition of meiotic cell cycle"/>
    <property type="evidence" value="ECO:0007669"/>
    <property type="project" value="TreeGrafter"/>
</dbReference>
<keyword evidence="11" id="KW-1185">Reference proteome</keyword>
<dbReference type="InterPro" id="IPR036873">
    <property type="entry name" value="Rhodanese-like_dom_sf"/>
</dbReference>
<dbReference type="FunFam" id="3.40.250.10:FF:000021">
    <property type="entry name" value="M-phase inducer phosphatase cdc-25.2"/>
    <property type="match status" value="1"/>
</dbReference>
<evidence type="ECO:0000256" key="3">
    <source>
        <dbReference type="ARBA" id="ARBA00022618"/>
    </source>
</evidence>
<gene>
    <name evidence="10" type="primary">cdc25-1-b</name>
    <name evidence="10" type="ORF">T05_4745</name>
</gene>
<evidence type="ECO:0000256" key="8">
    <source>
        <dbReference type="ARBA" id="ARBA00051722"/>
    </source>
</evidence>
<comment type="caution">
    <text evidence="10">The sequence shown here is derived from an EMBL/GenBank/DDBJ whole genome shotgun (WGS) entry which is preliminary data.</text>
</comment>
<keyword evidence="6" id="KW-0904">Protein phosphatase</keyword>
<dbReference type="Gene3D" id="3.40.250.10">
    <property type="entry name" value="Rhodanese-like domain"/>
    <property type="match status" value="1"/>
</dbReference>
<reference evidence="10 11" key="1">
    <citation type="submission" date="2015-01" db="EMBL/GenBank/DDBJ databases">
        <title>Evolution of Trichinella species and genotypes.</title>
        <authorList>
            <person name="Korhonen P.K."/>
            <person name="Edoardo P."/>
            <person name="Giuseppe L.R."/>
            <person name="Gasser R.B."/>
        </authorList>
    </citation>
    <scope>NUCLEOTIDE SEQUENCE [LARGE SCALE GENOMIC DNA]</scope>
    <source>
        <strain evidence="10">ISS417</strain>
    </source>
</reference>
<evidence type="ECO:0000256" key="6">
    <source>
        <dbReference type="ARBA" id="ARBA00022912"/>
    </source>
</evidence>
<dbReference type="GO" id="GO:0005737">
    <property type="term" value="C:cytoplasm"/>
    <property type="evidence" value="ECO:0007669"/>
    <property type="project" value="TreeGrafter"/>
</dbReference>
<keyword evidence="4" id="KW-0498">Mitosis</keyword>
<dbReference type="Pfam" id="PF00581">
    <property type="entry name" value="Rhodanese"/>
    <property type="match status" value="1"/>
</dbReference>
<feature type="domain" description="Rhodanese" evidence="9">
    <location>
        <begin position="291"/>
        <end position="394"/>
    </location>
</feature>
<dbReference type="OrthoDB" id="26523at2759"/>
<dbReference type="AlphaFoldDB" id="A0A0V0TU16"/>
<dbReference type="STRING" id="144512.A0A0V0TU16"/>
<evidence type="ECO:0000256" key="5">
    <source>
        <dbReference type="ARBA" id="ARBA00022801"/>
    </source>
</evidence>
<keyword evidence="3" id="KW-0132">Cell division</keyword>
<dbReference type="GO" id="GO:0005634">
    <property type="term" value="C:nucleus"/>
    <property type="evidence" value="ECO:0007669"/>
    <property type="project" value="TreeGrafter"/>
</dbReference>
<dbReference type="GO" id="GO:0004725">
    <property type="term" value="F:protein tyrosine phosphatase activity"/>
    <property type="evidence" value="ECO:0007669"/>
    <property type="project" value="UniProtKB-EC"/>
</dbReference>